<dbReference type="Proteomes" id="UP000002287">
    <property type="component" value="Chromosome 2"/>
</dbReference>
<evidence type="ECO:0000313" key="2">
    <source>
        <dbReference type="Proteomes" id="UP000002287"/>
    </source>
</evidence>
<evidence type="ECO:0008006" key="3">
    <source>
        <dbReference type="Google" id="ProtNLM"/>
    </source>
</evidence>
<protein>
    <recommendedName>
        <fullName evidence="3">Cro/Cl family transcriptional regulator</fullName>
    </recommendedName>
</protein>
<organism evidence="1 2">
    <name type="scientific">Burkholderia vietnamiensis (strain G4 / LMG 22486)</name>
    <name type="common">Burkholderia cepacia (strain R1808)</name>
    <dbReference type="NCBI Taxonomy" id="269482"/>
    <lineage>
        <taxon>Bacteria</taxon>
        <taxon>Pseudomonadati</taxon>
        <taxon>Pseudomonadota</taxon>
        <taxon>Betaproteobacteria</taxon>
        <taxon>Burkholderiales</taxon>
        <taxon>Burkholderiaceae</taxon>
        <taxon>Burkholderia</taxon>
        <taxon>Burkholderia cepacia complex</taxon>
    </lineage>
</organism>
<dbReference type="KEGG" id="bvi:Bcep1808_4518"/>
<dbReference type="InterPro" id="IPR010982">
    <property type="entry name" value="Lambda_DNA-bd_dom_sf"/>
</dbReference>
<dbReference type="Gene3D" id="1.10.260.40">
    <property type="entry name" value="lambda repressor-like DNA-binding domains"/>
    <property type="match status" value="1"/>
</dbReference>
<dbReference type="eggNOG" id="COG4197">
    <property type="taxonomic scope" value="Bacteria"/>
</dbReference>
<accession>A4JMH8</accession>
<name>A4JMH8_BURVG</name>
<dbReference type="HOGENOM" id="CLU_173998_3_1_4"/>
<dbReference type="AlphaFoldDB" id="A4JMH8"/>
<gene>
    <name evidence="1" type="ordered locus">Bcep1808_4518</name>
</gene>
<proteinExistence type="predicted"/>
<reference evidence="2" key="1">
    <citation type="submission" date="2007-03" db="EMBL/GenBank/DDBJ databases">
        <title>Complete sequence of chromosome 2 of Burkholderia vietnamiensis G4.</title>
        <authorList>
            <consortium name="US DOE Joint Genome Institute"/>
            <person name="Copeland A."/>
            <person name="Lucas S."/>
            <person name="Lapidus A."/>
            <person name="Barry K."/>
            <person name="Detter J.C."/>
            <person name="Glavina del Rio T."/>
            <person name="Hammon N."/>
            <person name="Israni S."/>
            <person name="Dalin E."/>
            <person name="Tice H."/>
            <person name="Pitluck S."/>
            <person name="Chain P."/>
            <person name="Malfatti S."/>
            <person name="Shin M."/>
            <person name="Vergez L."/>
            <person name="Schmutz J."/>
            <person name="Larimer F."/>
            <person name="Land M."/>
            <person name="Hauser L."/>
            <person name="Kyrpides N."/>
            <person name="Tiedje J."/>
            <person name="Richardson P."/>
        </authorList>
    </citation>
    <scope>NUCLEOTIDE SEQUENCE [LARGE SCALE GENOMIC DNA]</scope>
    <source>
        <strain evidence="2">G4 / LMG 22486</strain>
    </source>
</reference>
<dbReference type="GO" id="GO:0003677">
    <property type="term" value="F:DNA binding"/>
    <property type="evidence" value="ECO:0007669"/>
    <property type="project" value="InterPro"/>
</dbReference>
<sequence length="94" mass="10776">MLMLINHTVYDGRMDKLKSFFAGIPRSDRDHFAARCGTTAAFLRNVIYGQRKAGEKLCVAIERESGGVVTRRDLRPDDWHLIWPELAEPMKEEA</sequence>
<dbReference type="EMBL" id="CP000615">
    <property type="protein sequence ID" value="ABO57481.1"/>
    <property type="molecule type" value="Genomic_DNA"/>
</dbReference>
<evidence type="ECO:0000313" key="1">
    <source>
        <dbReference type="EMBL" id="ABO57481.1"/>
    </source>
</evidence>